<dbReference type="Proteomes" id="UP001305702">
    <property type="component" value="Chromosome"/>
</dbReference>
<evidence type="ECO:0000313" key="1">
    <source>
        <dbReference type="EMBL" id="WNQ11129.1"/>
    </source>
</evidence>
<reference evidence="1 2" key="1">
    <citation type="submission" date="2022-02" db="EMBL/GenBank/DDBJ databases">
        <title>Paenibacillus sp. MBLB1776 Whole Genome Shotgun Sequencing.</title>
        <authorList>
            <person name="Hwang C.Y."/>
            <person name="Cho E.-S."/>
            <person name="Seo M.-J."/>
        </authorList>
    </citation>
    <scope>NUCLEOTIDE SEQUENCE [LARGE SCALE GENOMIC DNA]</scope>
    <source>
        <strain evidence="1 2">MBLB1776</strain>
    </source>
</reference>
<organism evidence="1 2">
    <name type="scientific">Paenibacillus aurantius</name>
    <dbReference type="NCBI Taxonomy" id="2918900"/>
    <lineage>
        <taxon>Bacteria</taxon>
        <taxon>Bacillati</taxon>
        <taxon>Bacillota</taxon>
        <taxon>Bacilli</taxon>
        <taxon>Bacillales</taxon>
        <taxon>Paenibacillaceae</taxon>
        <taxon>Paenibacillus</taxon>
    </lineage>
</organism>
<sequence>MMGKRPKHTKRNKRIFRSAGTALLLAAVGGGGVASAFPGPYHAPYAANPIGAIHLLSEEEKRIDLTGVFADLDGDIDWGSFTVEGGGSMAGVDQSDPAHPELVLRAPYEGIDAVRLWLRGRDKAGHEAAEEIYVGYGELTAKPGAGVLGFPAGGMAPYRVEMSRLFQSLAGPEITLTAVDGETVTRATYYELAPSGTAGFRKVTLTAADPLDREAVVELTARFGSAPSAAGSIPDQLIGEQGVTLPLSEWFTDADLADPTLEDRLTYSAELVGREEDLYGYKPVPVQLEVNGETGLLEMSGRFPGTSLVRVTATDQAGWSASLLFTATVPPLTVYRGDRLESSELPMGTVYVVPDDAVADTPLTEADLIRWQVGRLEVEGWGTVQSFDTGGLADGLYRAYHVYNGTMLSNPYYFRVLELKDDPAAAPVDIEDVLTYYSARQDVNGDHRPTREDLALLMTYIGMGEREPRVWQVYIPANVTS</sequence>
<protein>
    <submittedName>
        <fullName evidence="1">Uncharacterized protein</fullName>
    </submittedName>
</protein>
<name>A0AA96RHI0_9BACL</name>
<dbReference type="RefSeq" id="WP_315604905.1">
    <property type="nucleotide sequence ID" value="NZ_CP130318.1"/>
</dbReference>
<evidence type="ECO:0000313" key="2">
    <source>
        <dbReference type="Proteomes" id="UP001305702"/>
    </source>
</evidence>
<accession>A0AA96RHI0</accession>
<gene>
    <name evidence="1" type="ORF">MJA45_26610</name>
</gene>
<dbReference type="KEGG" id="paun:MJA45_26610"/>
<dbReference type="AlphaFoldDB" id="A0AA96RHI0"/>
<keyword evidence="2" id="KW-1185">Reference proteome</keyword>
<dbReference type="EMBL" id="CP130318">
    <property type="protein sequence ID" value="WNQ11129.1"/>
    <property type="molecule type" value="Genomic_DNA"/>
</dbReference>
<proteinExistence type="predicted"/>